<dbReference type="PROSITE" id="PS00211">
    <property type="entry name" value="ABC_TRANSPORTER_1"/>
    <property type="match status" value="1"/>
</dbReference>
<organism evidence="10 12">
    <name type="scientific">Fusicatenibacter saccharivorans</name>
    <dbReference type="NCBI Taxonomy" id="1150298"/>
    <lineage>
        <taxon>Bacteria</taxon>
        <taxon>Bacillati</taxon>
        <taxon>Bacillota</taxon>
        <taxon>Clostridia</taxon>
        <taxon>Lachnospirales</taxon>
        <taxon>Lachnospiraceae</taxon>
        <taxon>Fusicatenibacter</taxon>
    </lineage>
</organism>
<dbReference type="GO" id="GO:0016887">
    <property type="term" value="F:ATP hydrolysis activity"/>
    <property type="evidence" value="ECO:0007669"/>
    <property type="project" value="InterPro"/>
</dbReference>
<feature type="domain" description="ABC transporter" evidence="9">
    <location>
        <begin position="6"/>
        <end position="236"/>
    </location>
</feature>
<dbReference type="InterPro" id="IPR003439">
    <property type="entry name" value="ABC_transporter-like_ATP-bd"/>
</dbReference>
<evidence type="ECO:0000313" key="11">
    <source>
        <dbReference type="EMBL" id="NSE16977.1"/>
    </source>
</evidence>
<reference evidence="10 12" key="1">
    <citation type="submission" date="2015-09" db="EMBL/GenBank/DDBJ databases">
        <authorList>
            <consortium name="Pathogen Informatics"/>
        </authorList>
    </citation>
    <scope>NUCLEOTIDE SEQUENCE [LARGE SCALE GENOMIC DNA]</scope>
    <source>
        <strain evidence="10 12">2789STDY5608849</strain>
    </source>
</reference>
<name>A0A173YBM7_9FIRM</name>
<comment type="similarity">
    <text evidence="2">Belongs to the ABC transporter superfamily.</text>
</comment>
<dbReference type="RefSeq" id="WP_055226163.1">
    <property type="nucleotide sequence ID" value="NZ_CYYV01000002.1"/>
</dbReference>
<evidence type="ECO:0000313" key="13">
    <source>
        <dbReference type="Proteomes" id="UP000768180"/>
    </source>
</evidence>
<proteinExistence type="inferred from homology"/>
<keyword evidence="6 10" id="KW-0067">ATP-binding</keyword>
<dbReference type="EMBL" id="CYYV01000002">
    <property type="protein sequence ID" value="CUN60138.1"/>
    <property type="molecule type" value="Genomic_DNA"/>
</dbReference>
<dbReference type="PANTHER" id="PTHR43553">
    <property type="entry name" value="HEAVY METAL TRANSPORTER"/>
    <property type="match status" value="1"/>
</dbReference>
<dbReference type="PANTHER" id="PTHR43553:SF24">
    <property type="entry name" value="ENERGY-COUPLING FACTOR TRANSPORTER ATP-BINDING PROTEIN ECFA1"/>
    <property type="match status" value="1"/>
</dbReference>
<dbReference type="EC" id="3.6.3.-" evidence="10"/>
<dbReference type="Gene3D" id="3.40.50.300">
    <property type="entry name" value="P-loop containing nucleotide triphosphate hydrolases"/>
    <property type="match status" value="1"/>
</dbReference>
<dbReference type="Pfam" id="PF00005">
    <property type="entry name" value="ABC_tran"/>
    <property type="match status" value="1"/>
</dbReference>
<keyword evidence="10" id="KW-0378">Hydrolase</keyword>
<accession>A0A173YBM7</accession>
<keyword evidence="5" id="KW-0547">Nucleotide-binding</keyword>
<dbReference type="InterPro" id="IPR017871">
    <property type="entry name" value="ABC_transporter-like_CS"/>
</dbReference>
<dbReference type="AlphaFoldDB" id="A0A173YBM7"/>
<dbReference type="SMART" id="SM00382">
    <property type="entry name" value="AAA"/>
    <property type="match status" value="1"/>
</dbReference>
<keyword evidence="7" id="KW-1278">Translocase</keyword>
<evidence type="ECO:0000256" key="8">
    <source>
        <dbReference type="ARBA" id="ARBA00023136"/>
    </source>
</evidence>
<dbReference type="InterPro" id="IPR050095">
    <property type="entry name" value="ECF_ABC_transporter_ATP-bd"/>
</dbReference>
<evidence type="ECO:0000313" key="10">
    <source>
        <dbReference type="EMBL" id="CUN60138.1"/>
    </source>
</evidence>
<sequence length="246" mass="27680">MSHIHINFEHVNYSYEKTVPILQDITFTAHENDSIGLIGANGVGKSTLLKLLVGLNPDYEGSIRVEEMPVVKEMLPKAREKIGYVFQDSDSQLFMSTVFEDVAFAPRNYGLPETEVEQRVSHALEQIHIGHLRDKQIYKLSGGEKKMASIATILAMTPDIILMDEPSIALDPKNRRTLIHILNDFEHLKIIASHDLDMILETCNRVILMAGGCIVCDGDAKEILTNQELLEENGLELPFCLQKPVW</sequence>
<dbReference type="InterPro" id="IPR003593">
    <property type="entry name" value="AAA+_ATPase"/>
</dbReference>
<gene>
    <name evidence="10" type="primary">ecfA1_1</name>
    <name evidence="10" type="ORF">ERS852406_00424</name>
    <name evidence="11" type="ORF">G5B05_11290</name>
</gene>
<dbReference type="GO" id="GO:0043190">
    <property type="term" value="C:ATP-binding cassette (ABC) transporter complex"/>
    <property type="evidence" value="ECO:0007669"/>
    <property type="project" value="TreeGrafter"/>
</dbReference>
<protein>
    <submittedName>
        <fullName evidence="11">ABC transporter ATP-binding protein</fullName>
    </submittedName>
    <submittedName>
        <fullName evidence="10">Energy-coupling factor transporter ATP-binding protein EcfA 1</fullName>
        <ecNumber evidence="10">3.6.3.-</ecNumber>
    </submittedName>
</protein>
<evidence type="ECO:0000313" key="12">
    <source>
        <dbReference type="Proteomes" id="UP000095706"/>
    </source>
</evidence>
<evidence type="ECO:0000256" key="3">
    <source>
        <dbReference type="ARBA" id="ARBA00022448"/>
    </source>
</evidence>
<evidence type="ECO:0000256" key="6">
    <source>
        <dbReference type="ARBA" id="ARBA00022840"/>
    </source>
</evidence>
<evidence type="ECO:0000256" key="7">
    <source>
        <dbReference type="ARBA" id="ARBA00022967"/>
    </source>
</evidence>
<dbReference type="Proteomes" id="UP000095706">
    <property type="component" value="Unassembled WGS sequence"/>
</dbReference>
<evidence type="ECO:0000256" key="5">
    <source>
        <dbReference type="ARBA" id="ARBA00022741"/>
    </source>
</evidence>
<dbReference type="CDD" id="cd03225">
    <property type="entry name" value="ABC_cobalt_CbiO_domain1"/>
    <property type="match status" value="1"/>
</dbReference>
<dbReference type="FunFam" id="3.40.50.300:FF:000224">
    <property type="entry name" value="Energy-coupling factor transporter ATP-binding protein EcfA"/>
    <property type="match status" value="1"/>
</dbReference>
<keyword evidence="3" id="KW-0813">Transport</keyword>
<dbReference type="EMBL" id="JAAITQ010000021">
    <property type="protein sequence ID" value="NSE16977.1"/>
    <property type="molecule type" value="Genomic_DNA"/>
</dbReference>
<reference evidence="11" key="3">
    <citation type="submission" date="2020-02" db="EMBL/GenBank/DDBJ databases">
        <authorList>
            <person name="Littmann E."/>
            <person name="Sorbara M."/>
        </authorList>
    </citation>
    <scope>NUCLEOTIDE SEQUENCE</scope>
    <source>
        <strain evidence="11">MSK.14.54</strain>
    </source>
</reference>
<comment type="subcellular location">
    <subcellularLocation>
        <location evidence="1">Cell membrane</location>
        <topology evidence="1">Peripheral membrane protein</topology>
    </subcellularLocation>
</comment>
<dbReference type="Proteomes" id="UP000768180">
    <property type="component" value="Unassembled WGS sequence"/>
</dbReference>
<dbReference type="GO" id="GO:0042626">
    <property type="term" value="F:ATPase-coupled transmembrane transporter activity"/>
    <property type="evidence" value="ECO:0007669"/>
    <property type="project" value="TreeGrafter"/>
</dbReference>
<dbReference type="PROSITE" id="PS50893">
    <property type="entry name" value="ABC_TRANSPORTER_2"/>
    <property type="match status" value="1"/>
</dbReference>
<dbReference type="GO" id="GO:0005524">
    <property type="term" value="F:ATP binding"/>
    <property type="evidence" value="ECO:0007669"/>
    <property type="project" value="UniProtKB-KW"/>
</dbReference>
<keyword evidence="13" id="KW-1185">Reference proteome</keyword>
<keyword evidence="4" id="KW-1003">Cell membrane</keyword>
<evidence type="ECO:0000256" key="2">
    <source>
        <dbReference type="ARBA" id="ARBA00005417"/>
    </source>
</evidence>
<evidence type="ECO:0000259" key="9">
    <source>
        <dbReference type="PROSITE" id="PS50893"/>
    </source>
</evidence>
<dbReference type="InterPro" id="IPR015856">
    <property type="entry name" value="ABC_transpr_CbiO/EcfA_su"/>
</dbReference>
<evidence type="ECO:0000256" key="4">
    <source>
        <dbReference type="ARBA" id="ARBA00022475"/>
    </source>
</evidence>
<keyword evidence="8" id="KW-0472">Membrane</keyword>
<dbReference type="SUPFAM" id="SSF52540">
    <property type="entry name" value="P-loop containing nucleoside triphosphate hydrolases"/>
    <property type="match status" value="1"/>
</dbReference>
<evidence type="ECO:0000256" key="1">
    <source>
        <dbReference type="ARBA" id="ARBA00004202"/>
    </source>
</evidence>
<reference evidence="11 13" key="2">
    <citation type="journal article" date="2020" name="Cell Host Microbe">
        <title>Functional and Genomic Variation between Human-Derived Isolates of Lachnospiraceae Reveals Inter- and Intra-Species Diversity.</title>
        <authorList>
            <person name="Sorbara M.T."/>
            <person name="Littmann E.R."/>
            <person name="Fontana E."/>
            <person name="Moody T.U."/>
            <person name="Kohout C.E."/>
            <person name="Gjonbalaj M."/>
            <person name="Eaton V."/>
            <person name="Seok R."/>
            <person name="Leiner I.M."/>
            <person name="Pamer E.G."/>
        </authorList>
    </citation>
    <scope>NUCLEOTIDE SEQUENCE [LARGE SCALE GENOMIC DNA]</scope>
    <source>
        <strain evidence="11 13">MSK.14.54</strain>
    </source>
</reference>
<dbReference type="InterPro" id="IPR027417">
    <property type="entry name" value="P-loop_NTPase"/>
</dbReference>